<dbReference type="Proteomes" id="UP000290189">
    <property type="component" value="Unassembled WGS sequence"/>
</dbReference>
<dbReference type="SMART" id="SM00330">
    <property type="entry name" value="PIPKc"/>
    <property type="match status" value="1"/>
</dbReference>
<dbReference type="InterPro" id="IPR027483">
    <property type="entry name" value="PInositol-4-P-4/5-kinase_C_sf"/>
</dbReference>
<feature type="region of interest" description="Disordered" evidence="2">
    <location>
        <begin position="533"/>
        <end position="555"/>
    </location>
</feature>
<dbReference type="InterPro" id="IPR002498">
    <property type="entry name" value="PInositol-4-P-4/5-kinase_core"/>
</dbReference>
<evidence type="ECO:0000256" key="2">
    <source>
        <dbReference type="SAM" id="MobiDB-lite"/>
    </source>
</evidence>
<evidence type="ECO:0000259" key="3">
    <source>
        <dbReference type="PROSITE" id="PS51455"/>
    </source>
</evidence>
<dbReference type="Gene3D" id="3.30.800.10">
    <property type="entry name" value="Phosphatidylinositol Phosphate Kinase II Beta"/>
    <property type="match status" value="1"/>
</dbReference>
<feature type="compositionally biased region" description="Low complexity" evidence="2">
    <location>
        <begin position="190"/>
        <end position="207"/>
    </location>
</feature>
<gene>
    <name evidence="4" type="ORF">PLBR_LOCUS7714</name>
</gene>
<dbReference type="Gene3D" id="3.30.810.10">
    <property type="entry name" value="2-Layer Sandwich"/>
    <property type="match status" value="1"/>
</dbReference>
<evidence type="ECO:0000256" key="1">
    <source>
        <dbReference type="PROSITE-ProRule" id="PRU00781"/>
    </source>
</evidence>
<evidence type="ECO:0000313" key="4">
    <source>
        <dbReference type="EMBL" id="SPR00499.1"/>
    </source>
</evidence>
<feature type="compositionally biased region" description="Low complexity" evidence="2">
    <location>
        <begin position="23"/>
        <end position="32"/>
    </location>
</feature>
<accession>A0A3P3YK49</accession>
<dbReference type="GO" id="GO:0005524">
    <property type="term" value="F:ATP binding"/>
    <property type="evidence" value="ECO:0007669"/>
    <property type="project" value="UniProtKB-UniRule"/>
</dbReference>
<keyword evidence="1" id="KW-0808">Transferase</keyword>
<dbReference type="AlphaFoldDB" id="A0A3P3YK49"/>
<dbReference type="GO" id="GO:0016308">
    <property type="term" value="F:1-phosphatidylinositol-4-phosphate 5-kinase activity"/>
    <property type="evidence" value="ECO:0007669"/>
    <property type="project" value="TreeGrafter"/>
</dbReference>
<dbReference type="PROSITE" id="PS51455">
    <property type="entry name" value="PIPK"/>
    <property type="match status" value="1"/>
</dbReference>
<name>A0A3P3YK49_PLABS</name>
<feature type="domain" description="PIPK" evidence="3">
    <location>
        <begin position="239"/>
        <end position="635"/>
    </location>
</feature>
<dbReference type="Pfam" id="PF01504">
    <property type="entry name" value="PIP5K"/>
    <property type="match status" value="1"/>
</dbReference>
<proteinExistence type="predicted"/>
<feature type="compositionally biased region" description="Low complexity" evidence="2">
    <location>
        <begin position="80"/>
        <end position="91"/>
    </location>
</feature>
<dbReference type="GO" id="GO:0046854">
    <property type="term" value="P:phosphatidylinositol phosphate biosynthetic process"/>
    <property type="evidence" value="ECO:0007669"/>
    <property type="project" value="TreeGrafter"/>
</dbReference>
<dbReference type="InterPro" id="IPR023610">
    <property type="entry name" value="PInositol-4/5-P-5/4-kinase"/>
</dbReference>
<reference evidence="4 5" key="1">
    <citation type="submission" date="2018-03" db="EMBL/GenBank/DDBJ databases">
        <authorList>
            <person name="Fogelqvist J."/>
        </authorList>
    </citation>
    <scope>NUCLEOTIDE SEQUENCE [LARGE SCALE GENOMIC DNA]</scope>
</reference>
<geneLocation type="mitochondrion" evidence="4"/>
<sequence length="638" mass="70679">MSLSLPADCKVMEDPAAKPDEPAPAASVVAPDVLRRPSLGDAADPESAPPSQHRPSLKADRNGANSALVTPGPSHHIRSGSESPPASGAAPVHTSEGSNHSAPPPPVKDAQPIASDDIMFEFDSDPPAAASHGRVSSSDKRTRLVSGNGINVVLHRPETNDPPSDTEVERTEGEHRFPTEPADTPSSLKSFRQSRVSSRSPSLQSSARHSRGKLSRQVSNLLMKITPKKGVSIADRSHPEFELTCDMMLGIRHTAGRALPSDDTPITAEHFKQTFSYSFPQGGSSSTPAHNLPSFKFKDYQPVVYRSLRRRFGIDTADYLLCLCGDEPYLEFIANSKSGQFFFYSHDRRFMIKTITNSEAKFLQRILPQYHDYVMANRNTLLTAFLGMHRVKPHKMKKMHFIIMGSVFFTDLFINEVYDIKGSTLGRKATTREKEQETPVLKDLDFIENSQMINIGPELGAKFIKQLQEDARFLKKLRIMDYSLLIGIHRIESPDALGNVNADDSRHRRKQSNYGLKTWHQVVSSPLVAFDDAAEDGQGDRSPDSLPAPSMGRAPSVTSQQSVFCTYHGGVRSVDNGQPGNVVFFLGIIDILQRYNLRKRAEHSWKALKYDKNTISAVSPTVYCNRFLEFVKRAATLP</sequence>
<keyword evidence="4" id="KW-0496">Mitochondrion</keyword>
<keyword evidence="1" id="KW-0067">ATP-binding</keyword>
<dbReference type="PANTHER" id="PTHR23086:SF8">
    <property type="entry name" value="PHOSPHATIDYLINOSITOL 5-PHOSPHATE 4-KINASE, ISOFORM A"/>
    <property type="match status" value="1"/>
</dbReference>
<feature type="compositionally biased region" description="Basic and acidic residues" evidence="2">
    <location>
        <begin position="167"/>
        <end position="178"/>
    </location>
</feature>
<dbReference type="EMBL" id="OVEO01000014">
    <property type="protein sequence ID" value="SPR00499.1"/>
    <property type="molecule type" value="Genomic_DNA"/>
</dbReference>
<evidence type="ECO:0000313" key="5">
    <source>
        <dbReference type="Proteomes" id="UP000290189"/>
    </source>
</evidence>
<dbReference type="InterPro" id="IPR027484">
    <property type="entry name" value="PInositol-4-P-5-kinase_N"/>
</dbReference>
<keyword evidence="1" id="KW-0547">Nucleotide-binding</keyword>
<organism evidence="4 5">
    <name type="scientific">Plasmodiophora brassicae</name>
    <name type="common">Clubroot disease agent</name>
    <dbReference type="NCBI Taxonomy" id="37360"/>
    <lineage>
        <taxon>Eukaryota</taxon>
        <taxon>Sar</taxon>
        <taxon>Rhizaria</taxon>
        <taxon>Endomyxa</taxon>
        <taxon>Phytomyxea</taxon>
        <taxon>Plasmodiophorida</taxon>
        <taxon>Plasmodiophoridae</taxon>
        <taxon>Plasmodiophora</taxon>
    </lineage>
</organism>
<dbReference type="PANTHER" id="PTHR23086">
    <property type="entry name" value="PHOSPHATIDYLINOSITOL-4-PHOSPHATE 5-KINASE"/>
    <property type="match status" value="1"/>
</dbReference>
<keyword evidence="1" id="KW-0418">Kinase</keyword>
<dbReference type="GO" id="GO:0005886">
    <property type="term" value="C:plasma membrane"/>
    <property type="evidence" value="ECO:0007669"/>
    <property type="project" value="TreeGrafter"/>
</dbReference>
<feature type="compositionally biased region" description="Basic and acidic residues" evidence="2">
    <location>
        <begin position="10"/>
        <end position="21"/>
    </location>
</feature>
<feature type="region of interest" description="Disordered" evidence="2">
    <location>
        <begin position="1"/>
        <end position="218"/>
    </location>
</feature>
<protein>
    <recommendedName>
        <fullName evidence="3">PIPK domain-containing protein</fullName>
    </recommendedName>
</protein>
<dbReference type="SUPFAM" id="SSF56104">
    <property type="entry name" value="SAICAR synthase-like"/>
    <property type="match status" value="1"/>
</dbReference>